<evidence type="ECO:0000313" key="8">
    <source>
        <dbReference type="Proteomes" id="UP001556040"/>
    </source>
</evidence>
<accession>A0ABV3Q3L2</accession>
<evidence type="ECO:0000256" key="3">
    <source>
        <dbReference type="ARBA" id="ARBA00023186"/>
    </source>
</evidence>
<proteinExistence type="inferred from homology"/>
<name>A0ABV3Q3L2_9BACL</name>
<dbReference type="PANTHER" id="PTHR13748:SF62">
    <property type="entry name" value="COBW DOMAIN-CONTAINING PROTEIN"/>
    <property type="match status" value="1"/>
</dbReference>
<gene>
    <name evidence="7" type="ORF">AB1471_08405</name>
</gene>
<evidence type="ECO:0000256" key="4">
    <source>
        <dbReference type="ARBA" id="ARBA00034320"/>
    </source>
</evidence>
<organism evidence="7 8">
    <name type="scientific">Jeotgalibacillus marinus</name>
    <dbReference type="NCBI Taxonomy" id="86667"/>
    <lineage>
        <taxon>Bacteria</taxon>
        <taxon>Bacillati</taxon>
        <taxon>Bacillota</taxon>
        <taxon>Bacilli</taxon>
        <taxon>Bacillales</taxon>
        <taxon>Caryophanaceae</taxon>
        <taxon>Jeotgalibacillus</taxon>
    </lineage>
</organism>
<dbReference type="Gene3D" id="3.30.1220.10">
    <property type="entry name" value="CobW-like, C-terminal domain"/>
    <property type="match status" value="1"/>
</dbReference>
<dbReference type="RefSeq" id="WP_367779303.1">
    <property type="nucleotide sequence ID" value="NZ_JBFMIA010000005.1"/>
</dbReference>
<dbReference type="PANTHER" id="PTHR13748">
    <property type="entry name" value="COBW-RELATED"/>
    <property type="match status" value="1"/>
</dbReference>
<evidence type="ECO:0000256" key="2">
    <source>
        <dbReference type="ARBA" id="ARBA00022801"/>
    </source>
</evidence>
<dbReference type="Pfam" id="PF07683">
    <property type="entry name" value="CobW_C"/>
    <property type="match status" value="1"/>
</dbReference>
<dbReference type="Proteomes" id="UP001556040">
    <property type="component" value="Unassembled WGS sequence"/>
</dbReference>
<dbReference type="InterPro" id="IPR027417">
    <property type="entry name" value="P-loop_NTPase"/>
</dbReference>
<dbReference type="EMBL" id="JBFMIA010000005">
    <property type="protein sequence ID" value="MEW9501821.1"/>
    <property type="molecule type" value="Genomic_DNA"/>
</dbReference>
<keyword evidence="3" id="KW-0143">Chaperone</keyword>
<keyword evidence="1" id="KW-0547">Nucleotide-binding</keyword>
<keyword evidence="8" id="KW-1185">Reference proteome</keyword>
<dbReference type="SMART" id="SM00833">
    <property type="entry name" value="CobW_C"/>
    <property type="match status" value="1"/>
</dbReference>
<dbReference type="SUPFAM" id="SSF90002">
    <property type="entry name" value="Hypothetical protein YjiA, C-terminal domain"/>
    <property type="match status" value="1"/>
</dbReference>
<reference evidence="7 8" key="1">
    <citation type="journal article" date="1979" name="Int. J. Syst. Evol. Microbiol.">
        <title>Bacillus globisporus subsp. marinus subsp. nov.</title>
        <authorList>
            <person name="Liu H."/>
        </authorList>
    </citation>
    <scope>NUCLEOTIDE SEQUENCE [LARGE SCALE GENOMIC DNA]</scope>
    <source>
        <strain evidence="7 8">DSM 1297</strain>
    </source>
</reference>
<dbReference type="InterPro" id="IPR011629">
    <property type="entry name" value="CobW-like_C"/>
</dbReference>
<feature type="domain" description="CobW C-terminal" evidence="6">
    <location>
        <begin position="221"/>
        <end position="306"/>
    </location>
</feature>
<sequence>MNKKSKKDVYILSGFLGSGKTSLLKQMIRMHKAAGKVPAVLMNELGNVSIDSSEVDQDLPLAELLDGCICCTIQDKLEAQLQELLWNEEFDTLLIETTGAAHPVEVVDAMMSPLFAEHLEFKGILTVVDAMQWVRRQELSPQVLQLYREQIRHAGVVLLNKVDLLKEMEQSTAVSELQGINKHARIIMTNYANISENVLEQISNFNQTEHDRVRIQHELSMQAIVYTFNGVIEQEAFENWMRALPSTVYRMKGYVPFSHEKYPMLFHYSFGMPVYLPEDMNMPKNLVIIGEGISKETISHDLKRLEQLKEV</sequence>
<dbReference type="InterPro" id="IPR036627">
    <property type="entry name" value="CobW-likC_sf"/>
</dbReference>
<comment type="catalytic activity">
    <reaction evidence="5">
        <text>GTP + H2O = GDP + phosphate + H(+)</text>
        <dbReference type="Rhea" id="RHEA:19669"/>
        <dbReference type="ChEBI" id="CHEBI:15377"/>
        <dbReference type="ChEBI" id="CHEBI:15378"/>
        <dbReference type="ChEBI" id="CHEBI:37565"/>
        <dbReference type="ChEBI" id="CHEBI:43474"/>
        <dbReference type="ChEBI" id="CHEBI:58189"/>
    </reaction>
    <physiologicalReaction direction="left-to-right" evidence="5">
        <dbReference type="Rhea" id="RHEA:19670"/>
    </physiologicalReaction>
</comment>
<dbReference type="Gene3D" id="3.40.50.300">
    <property type="entry name" value="P-loop containing nucleotide triphosphate hydrolases"/>
    <property type="match status" value="1"/>
</dbReference>
<evidence type="ECO:0000259" key="6">
    <source>
        <dbReference type="SMART" id="SM00833"/>
    </source>
</evidence>
<dbReference type="Pfam" id="PF02492">
    <property type="entry name" value="cobW"/>
    <property type="match status" value="1"/>
</dbReference>
<evidence type="ECO:0000256" key="5">
    <source>
        <dbReference type="ARBA" id="ARBA00049117"/>
    </source>
</evidence>
<dbReference type="CDD" id="cd03112">
    <property type="entry name" value="CobW-like"/>
    <property type="match status" value="1"/>
</dbReference>
<dbReference type="InterPro" id="IPR003495">
    <property type="entry name" value="CobW/HypB/UreG_nucleotide-bd"/>
</dbReference>
<comment type="similarity">
    <text evidence="4">Belongs to the SIMIBI class G3E GTPase family. ZNG1 subfamily.</text>
</comment>
<dbReference type="SUPFAM" id="SSF52540">
    <property type="entry name" value="P-loop containing nucleoside triphosphate hydrolases"/>
    <property type="match status" value="1"/>
</dbReference>
<evidence type="ECO:0000256" key="1">
    <source>
        <dbReference type="ARBA" id="ARBA00022741"/>
    </source>
</evidence>
<keyword evidence="2" id="KW-0378">Hydrolase</keyword>
<dbReference type="InterPro" id="IPR051316">
    <property type="entry name" value="Zinc-reg_GTPase_activator"/>
</dbReference>
<protein>
    <submittedName>
        <fullName evidence="7">GTP-binding protein</fullName>
    </submittedName>
</protein>
<evidence type="ECO:0000313" key="7">
    <source>
        <dbReference type="EMBL" id="MEW9501821.1"/>
    </source>
</evidence>
<comment type="caution">
    <text evidence="7">The sequence shown here is derived from an EMBL/GenBank/DDBJ whole genome shotgun (WGS) entry which is preliminary data.</text>
</comment>